<dbReference type="Gene3D" id="3.40.50.720">
    <property type="entry name" value="NAD(P)-binding Rossmann-like Domain"/>
    <property type="match status" value="1"/>
</dbReference>
<dbReference type="InterPro" id="IPR008030">
    <property type="entry name" value="NmrA-like"/>
</dbReference>
<dbReference type="InterPro" id="IPR051609">
    <property type="entry name" value="NmrA/Isoflavone_reductase-like"/>
</dbReference>
<organism evidence="4 5">
    <name type="scientific">Catalinimonas alkaloidigena</name>
    <dbReference type="NCBI Taxonomy" id="1075417"/>
    <lineage>
        <taxon>Bacteria</taxon>
        <taxon>Pseudomonadati</taxon>
        <taxon>Bacteroidota</taxon>
        <taxon>Cytophagia</taxon>
        <taxon>Cytophagales</taxon>
        <taxon>Catalimonadaceae</taxon>
        <taxon>Catalinimonas</taxon>
    </lineage>
</organism>
<dbReference type="AlphaFoldDB" id="A0A1G8X2B2"/>
<dbReference type="EMBL" id="FNFO01000001">
    <property type="protein sequence ID" value="SDJ83890.1"/>
    <property type="molecule type" value="Genomic_DNA"/>
</dbReference>
<name>A0A1G8X2B2_9BACT</name>
<feature type="domain" description="NmrA-like" evidence="3">
    <location>
        <begin position="1"/>
        <end position="229"/>
    </location>
</feature>
<dbReference type="PANTHER" id="PTHR47706">
    <property type="entry name" value="NMRA-LIKE FAMILY PROTEIN"/>
    <property type="match status" value="1"/>
</dbReference>
<protein>
    <submittedName>
        <fullName evidence="4">NmrA-like family protein</fullName>
    </submittedName>
</protein>
<sequence length="302" mass="32727">MDKTILVAGGTGDLGGQIIARLLDRGARVRALVRASSDAVTVHNLEQRGAHIITLDLADQAALTHACEGVDCVVSALSGLGEVIFTAQKQLLDAAVRAGVPRFIPSDFAADFTKLPAGTNRNFDLRRAFRTYLEAQPIAATSVLNGMFMDLLTGQAPMILFPLKRVMYWERADQLLDFTTIANTAEYTAAAALDPDTPRFLRIAGDVLDARGLAVVASEVTGDQFRVVRAGSLKRLGTLINVTRMVAPAADEVFPAWQGMQYTRDMFDGRGKLAPLDNDRYPGIRWTKVKDLLTAHQSVVTA</sequence>
<evidence type="ECO:0000259" key="3">
    <source>
        <dbReference type="Pfam" id="PF05368"/>
    </source>
</evidence>
<dbReference type="STRING" id="1075417.SAMN05421823_101228"/>
<dbReference type="PANTHER" id="PTHR47706:SF1">
    <property type="entry name" value="CIPA-LIKE, PUTATIVE (AFU_ORTHOLOGUE AFUA_1G12460)-RELATED"/>
    <property type="match status" value="1"/>
</dbReference>
<keyword evidence="5" id="KW-1185">Reference proteome</keyword>
<dbReference type="SUPFAM" id="SSF51735">
    <property type="entry name" value="NAD(P)-binding Rossmann-fold domains"/>
    <property type="match status" value="1"/>
</dbReference>
<evidence type="ECO:0000256" key="1">
    <source>
        <dbReference type="ARBA" id="ARBA00022857"/>
    </source>
</evidence>
<keyword evidence="2" id="KW-0560">Oxidoreductase</keyword>
<gene>
    <name evidence="4" type="ORF">SAMN05421823_101228</name>
</gene>
<accession>A0A1G8X2B2</accession>
<proteinExistence type="predicted"/>
<evidence type="ECO:0000313" key="4">
    <source>
        <dbReference type="EMBL" id="SDJ83890.1"/>
    </source>
</evidence>
<dbReference type="Proteomes" id="UP000198510">
    <property type="component" value="Unassembled WGS sequence"/>
</dbReference>
<dbReference type="GO" id="GO:0016491">
    <property type="term" value="F:oxidoreductase activity"/>
    <property type="evidence" value="ECO:0007669"/>
    <property type="project" value="UniProtKB-KW"/>
</dbReference>
<reference evidence="4 5" key="1">
    <citation type="submission" date="2016-10" db="EMBL/GenBank/DDBJ databases">
        <authorList>
            <person name="de Groot N.N."/>
        </authorList>
    </citation>
    <scope>NUCLEOTIDE SEQUENCE [LARGE SCALE GENOMIC DNA]</scope>
    <source>
        <strain evidence="4 5">DSM 25186</strain>
    </source>
</reference>
<dbReference type="RefSeq" id="WP_089678062.1">
    <property type="nucleotide sequence ID" value="NZ_FNFO01000001.1"/>
</dbReference>
<evidence type="ECO:0000256" key="2">
    <source>
        <dbReference type="ARBA" id="ARBA00023002"/>
    </source>
</evidence>
<evidence type="ECO:0000313" key="5">
    <source>
        <dbReference type="Proteomes" id="UP000198510"/>
    </source>
</evidence>
<dbReference type="OrthoDB" id="319724at2"/>
<dbReference type="InterPro" id="IPR036291">
    <property type="entry name" value="NAD(P)-bd_dom_sf"/>
</dbReference>
<keyword evidence="1" id="KW-0521">NADP</keyword>
<dbReference type="Pfam" id="PF05368">
    <property type="entry name" value="NmrA"/>
    <property type="match status" value="1"/>
</dbReference>